<evidence type="ECO:0000313" key="2">
    <source>
        <dbReference type="EMBL" id="MBH8555982.1"/>
    </source>
</evidence>
<name>A0A8J7L8B7_9CYAN</name>
<gene>
    <name evidence="2" type="ORF">I8751_27305</name>
</gene>
<keyword evidence="3" id="KW-1185">Reference proteome</keyword>
<dbReference type="CDD" id="cd06661">
    <property type="entry name" value="GGCT_like"/>
    <property type="match status" value="1"/>
</dbReference>
<dbReference type="RefSeq" id="WP_214442183.1">
    <property type="nucleotide sequence ID" value="NZ_JAECZB010000102.1"/>
</dbReference>
<evidence type="ECO:0000313" key="3">
    <source>
        <dbReference type="Proteomes" id="UP000599391"/>
    </source>
</evidence>
<dbReference type="Gene3D" id="3.10.490.10">
    <property type="entry name" value="Gamma-glutamyl cyclotransferase-like"/>
    <property type="match status" value="1"/>
</dbReference>
<dbReference type="InterPro" id="IPR036568">
    <property type="entry name" value="GGCT-like_sf"/>
</dbReference>
<accession>A0A8J7L8B7</accession>
<organism evidence="2 3">
    <name type="scientific">Atlanticothrix silvestris CENA357</name>
    <dbReference type="NCBI Taxonomy" id="1725252"/>
    <lineage>
        <taxon>Bacteria</taxon>
        <taxon>Bacillati</taxon>
        <taxon>Cyanobacteriota</taxon>
        <taxon>Cyanophyceae</taxon>
        <taxon>Nostocales</taxon>
        <taxon>Nodulariaceae</taxon>
        <taxon>Atlanticothrix</taxon>
        <taxon>Atlanticothrix silvestris</taxon>
    </lineage>
</organism>
<dbReference type="Proteomes" id="UP000599391">
    <property type="component" value="Unassembled WGS sequence"/>
</dbReference>
<dbReference type="SUPFAM" id="SSF110857">
    <property type="entry name" value="Gamma-glutamyl cyclotransferase-like"/>
    <property type="match status" value="1"/>
</dbReference>
<reference evidence="2 3" key="1">
    <citation type="journal article" date="2021" name="Int. J. Syst. Evol. Microbiol.">
        <title>Amazonocrinis nigriterrae gen. nov., sp. nov., Atlanticothrix silvestris gen. nov., sp. nov. and Dendronalium phyllosphericum gen. nov., sp. nov., nostocacean cyanobacteria from Brazilian environments.</title>
        <authorList>
            <person name="Alvarenga D.O."/>
            <person name="Andreote A.P.D."/>
            <person name="Branco L.H.Z."/>
            <person name="Delbaje E."/>
            <person name="Cruz R.B."/>
            <person name="Varani A.M."/>
            <person name="Fiore M.F."/>
        </authorList>
    </citation>
    <scope>NUCLEOTIDE SEQUENCE [LARGE SCALE GENOMIC DNA]</scope>
    <source>
        <strain evidence="2 3">CENA357</strain>
    </source>
</reference>
<comment type="caution">
    <text evidence="2">The sequence shown here is derived from an EMBL/GenBank/DDBJ whole genome shotgun (WGS) entry which is preliminary data.</text>
</comment>
<dbReference type="Pfam" id="PF06094">
    <property type="entry name" value="GGACT"/>
    <property type="match status" value="1"/>
</dbReference>
<dbReference type="EMBL" id="JAECZB010000102">
    <property type="protein sequence ID" value="MBH8555982.1"/>
    <property type="molecule type" value="Genomic_DNA"/>
</dbReference>
<protein>
    <submittedName>
        <fullName evidence="2">Gamma-glutamylcyclotransferase</fullName>
    </submittedName>
</protein>
<sequence length="146" mass="16732">MAESKIILSQEVRVFVYGTLKPGEANYHRYCAGKVLNAKRAVVKGQLFTLSVGYPAITPGEYFVHGYLLSFNDLNILDTLDELEDYQPTRQMSANLYNRQEVEIYDRQNLPLGQAWVYFMTIERVYQLKGILQPDGWWSGCGLIAQ</sequence>
<feature type="domain" description="Gamma-glutamylcyclotransferase AIG2-like" evidence="1">
    <location>
        <begin position="14"/>
        <end position="139"/>
    </location>
</feature>
<proteinExistence type="predicted"/>
<dbReference type="AlphaFoldDB" id="A0A8J7L8B7"/>
<evidence type="ECO:0000259" key="1">
    <source>
        <dbReference type="Pfam" id="PF06094"/>
    </source>
</evidence>
<dbReference type="InterPro" id="IPR009288">
    <property type="entry name" value="AIG2-like_dom"/>
</dbReference>
<dbReference type="InterPro" id="IPR013024">
    <property type="entry name" value="GGCT-like"/>
</dbReference>